<evidence type="ECO:0000313" key="2">
    <source>
        <dbReference type="EMBL" id="KAF2814433.1"/>
    </source>
</evidence>
<feature type="compositionally biased region" description="Basic and acidic residues" evidence="1">
    <location>
        <begin position="43"/>
        <end position="93"/>
    </location>
</feature>
<dbReference type="Proteomes" id="UP000504636">
    <property type="component" value="Unplaced"/>
</dbReference>
<dbReference type="GeneID" id="54466020"/>
<evidence type="ECO:0000313" key="3">
    <source>
        <dbReference type="Proteomes" id="UP000504636"/>
    </source>
</evidence>
<dbReference type="RefSeq" id="XP_033581397.1">
    <property type="nucleotide sequence ID" value="XM_033725127.1"/>
</dbReference>
<feature type="region of interest" description="Disordered" evidence="1">
    <location>
        <begin position="43"/>
        <end position="136"/>
    </location>
</feature>
<name>A0A6A6Z191_9PEZI</name>
<reference evidence="4" key="2">
    <citation type="submission" date="2020-04" db="EMBL/GenBank/DDBJ databases">
        <authorList>
            <consortium name="NCBI Genome Project"/>
        </authorList>
    </citation>
    <scope>NUCLEOTIDE SEQUENCE</scope>
    <source>
        <strain evidence="4">CBS 304.34</strain>
    </source>
</reference>
<evidence type="ECO:0000313" key="4">
    <source>
        <dbReference type="RefSeq" id="XP_033581397.1"/>
    </source>
</evidence>
<gene>
    <name evidence="2 4" type="ORF">BDZ99DRAFT_517024</name>
</gene>
<evidence type="ECO:0000256" key="1">
    <source>
        <dbReference type="SAM" id="MobiDB-lite"/>
    </source>
</evidence>
<reference evidence="2 4" key="1">
    <citation type="journal article" date="2020" name="Stud. Mycol.">
        <title>101 Dothideomycetes genomes: a test case for predicting lifestyles and emergence of pathogens.</title>
        <authorList>
            <person name="Haridas S."/>
            <person name="Albert R."/>
            <person name="Binder M."/>
            <person name="Bloem J."/>
            <person name="Labutti K."/>
            <person name="Salamov A."/>
            <person name="Andreopoulos B."/>
            <person name="Baker S."/>
            <person name="Barry K."/>
            <person name="Bills G."/>
            <person name="Bluhm B."/>
            <person name="Cannon C."/>
            <person name="Castanera R."/>
            <person name="Culley D."/>
            <person name="Daum C."/>
            <person name="Ezra D."/>
            <person name="Gonzalez J."/>
            <person name="Henrissat B."/>
            <person name="Kuo A."/>
            <person name="Liang C."/>
            <person name="Lipzen A."/>
            <person name="Lutzoni F."/>
            <person name="Magnuson J."/>
            <person name="Mondo S."/>
            <person name="Nolan M."/>
            <person name="Ohm R."/>
            <person name="Pangilinan J."/>
            <person name="Park H.-J."/>
            <person name="Ramirez L."/>
            <person name="Alfaro M."/>
            <person name="Sun H."/>
            <person name="Tritt A."/>
            <person name="Yoshinaga Y."/>
            <person name="Zwiers L.-H."/>
            <person name="Turgeon B."/>
            <person name="Goodwin S."/>
            <person name="Spatafora J."/>
            <person name="Crous P."/>
            <person name="Grigoriev I."/>
        </authorList>
    </citation>
    <scope>NUCLEOTIDE SEQUENCE</scope>
    <source>
        <strain evidence="2 4">CBS 304.34</strain>
    </source>
</reference>
<organism evidence="2">
    <name type="scientific">Mytilinidion resinicola</name>
    <dbReference type="NCBI Taxonomy" id="574789"/>
    <lineage>
        <taxon>Eukaryota</taxon>
        <taxon>Fungi</taxon>
        <taxon>Dikarya</taxon>
        <taxon>Ascomycota</taxon>
        <taxon>Pezizomycotina</taxon>
        <taxon>Dothideomycetes</taxon>
        <taxon>Pleosporomycetidae</taxon>
        <taxon>Mytilinidiales</taxon>
        <taxon>Mytilinidiaceae</taxon>
        <taxon>Mytilinidion</taxon>
    </lineage>
</organism>
<proteinExistence type="predicted"/>
<sequence length="239" mass="26972">MSDLITGHDKYRYLVGSILGKIGFEDVDAMQVEEQVNALKVVERKEEELKMRDKEQSEKPKEQIGKPKEQIEKPKEQVEKPEEQSEEPKEHLPFEFTSPETSSRPPLAQSSSSRTVVPTESKAKAEPLDALSDSSDDEYVLRNGRITMTDMEKEDALPLPARPAVVQQPAVLIEQMEAFSLKPNIEMSIAKTESDTESLASLPLADMCEVEPLPEPELENERVQFGSSVRGFELTWETR</sequence>
<reference evidence="4" key="3">
    <citation type="submission" date="2025-04" db="UniProtKB">
        <authorList>
            <consortium name="RefSeq"/>
        </authorList>
    </citation>
    <scope>IDENTIFICATION</scope>
    <source>
        <strain evidence="4">CBS 304.34</strain>
    </source>
</reference>
<dbReference type="EMBL" id="MU003695">
    <property type="protein sequence ID" value="KAF2814433.1"/>
    <property type="molecule type" value="Genomic_DNA"/>
</dbReference>
<keyword evidence="3" id="KW-1185">Reference proteome</keyword>
<protein>
    <submittedName>
        <fullName evidence="2 4">Uncharacterized protein</fullName>
    </submittedName>
</protein>
<feature type="compositionally biased region" description="Low complexity" evidence="1">
    <location>
        <begin position="102"/>
        <end position="114"/>
    </location>
</feature>
<accession>A0A6A6Z191</accession>
<dbReference type="AlphaFoldDB" id="A0A6A6Z191"/>